<comment type="caution">
    <text evidence="1">The sequence shown here is derived from an EMBL/GenBank/DDBJ whole genome shotgun (WGS) entry which is preliminary data.</text>
</comment>
<keyword evidence="2" id="KW-1185">Reference proteome</keyword>
<gene>
    <name evidence="1" type="ORF">EG19_06360</name>
</gene>
<protein>
    <submittedName>
        <fullName evidence="1">Uncharacterized protein</fullName>
    </submittedName>
</protein>
<dbReference type="Proteomes" id="UP000027284">
    <property type="component" value="Unassembled WGS sequence"/>
</dbReference>
<organism evidence="1 2">
    <name type="scientific">Thermoanaerobaculum aquaticum</name>
    <dbReference type="NCBI Taxonomy" id="1312852"/>
    <lineage>
        <taxon>Bacteria</taxon>
        <taxon>Pseudomonadati</taxon>
        <taxon>Acidobacteriota</taxon>
        <taxon>Thermoanaerobaculia</taxon>
        <taxon>Thermoanaerobaculales</taxon>
        <taxon>Thermoanaerobaculaceae</taxon>
        <taxon>Thermoanaerobaculum</taxon>
    </lineage>
</organism>
<name>A0A062XVI6_9BACT</name>
<sequence length="1097" mass="118321">MELALLPRGSGAVAVASQLVLAVGETRRIPDLYAFLRAPDGAGMVRITGEVVAWVRTYNQGASGTFGQELVPVDASSAYTPSEPLIFPFSATADIKTGFRSNLLLVNLEPVAITFTLRAGTAEKTVSVPAGAYSQIDNLGSFLGAASGFSVVQVSATGRWFAAISTVDPVTGDPTTLRGLGAGDSSERLFAGVAKLPGANQTSWRSEAVFYNPTSASLPLILELIPRGQGNVAARANLTLAAGETRYLPDLYQTLGVASGAGTLKVQGGALAWVRTFNKGNQGSFGQDLPPATPSLAVGSSMPVALSVYSPTSPQTDFRSNLVVQNLENRDITLSLRAGVTEKLQVIKANSYTQIDNLGNFMGLPPGAATVWAQANGRWLGAMSTIDPVTGDPTTFRDARSFLPPSSYDLIEAALANQTISSEQALTYKVFADFGDSRLPAQFQGDDRNTHEALGTAEAAEKFATLSPATQEVVGPYLVQPFYAGSWWDRRRAGVTGVSALATMCRPWAITCPILSGDWEYYDGTYVRVWYLKSHAATDAAVARALAAAATSDIWPKFTASMGRVPKPDGDEGGSALYDVVLSDGLSSRTYGSTVPTTLIACNNAPAFSYLNRTISDLNIFKSILAHETFHGVQIGFNSRQCPTSMRWLSEGTATWFEDFVYPGTNREHDDAPHYLDKPYLAIDNDGGDVLKPYGTYTFFYYLTRIRGLAPDVIGKIWDATVGADGLHALDSALRSVSAELDKSWPDFAVYAWNQQAPFNLFTNDGLTYGAQVNPPRTGTLSTRDASWEVIPKTKPPLLRLSLFYYHYDFPDASVAALGFFNGLTRSLSLQTVDEFGKLYSASPLAGPDTAEGGHITALVKINGTWKKEDWTPLAGRLYCRDLKAERVESLVIILSNADVSEISSVWPKGDYPPLLFATNLGCAHWEGEASLTYRWGNSVTETMNVAGLRLEPVAEGFYDENTPVFRGYAPFSGDYSYVVRGTNGDCSYSADNNGTLTSGLSAFHVLTWVTGGVGYRGLTTGLFWEWTQALMILKETCPLSTKMLPWNAGTFVLPVIPEFAWARVTPDGRRIVIQASDIPGQQGLSGTWTFRALREP</sequence>
<proteinExistence type="predicted"/>
<evidence type="ECO:0000313" key="2">
    <source>
        <dbReference type="Proteomes" id="UP000027284"/>
    </source>
</evidence>
<accession>A0A062XVI6</accession>
<dbReference type="AlphaFoldDB" id="A0A062XVI6"/>
<evidence type="ECO:0000313" key="1">
    <source>
        <dbReference type="EMBL" id="KDA53369.1"/>
    </source>
</evidence>
<dbReference type="STRING" id="1312852.EG19_06360"/>
<dbReference type="EMBL" id="JMFG01000023">
    <property type="protein sequence ID" value="KDA53369.1"/>
    <property type="molecule type" value="Genomic_DNA"/>
</dbReference>
<reference evidence="1 2" key="1">
    <citation type="submission" date="2014-04" db="EMBL/GenBank/DDBJ databases">
        <title>The Genome Sequence of Thermoanaerobaculum aquaticum MP-01, The First Cultivated Group 23 Acidobacterium.</title>
        <authorList>
            <person name="Stamps B.W."/>
            <person name="Losey N.A."/>
            <person name="Lawson P.A."/>
            <person name="Stevenson B.S."/>
        </authorList>
    </citation>
    <scope>NUCLEOTIDE SEQUENCE [LARGE SCALE GENOMIC DNA]</scope>
    <source>
        <strain evidence="1 2">MP-01</strain>
    </source>
</reference>